<sequence length="192" mass="19160">MSFRVPALASAAVILGLGAFAPVSAQPQAPIRPRSSTFSSIFTPGLQQQQLMQQQFIANAGLGFAGPGGLIGPAFGNPGLTAFGGLGYPGSLALPQVLPGALTTNPQLPRSGIVGTFNNYGHWYSQRGGGYYGHWYPNGITNGRGVLGNGMSGGFGGGFAGGSGGPIQAGGGLNSLGGTALGVGATLNQLRR</sequence>
<protein>
    <submittedName>
        <fullName evidence="2">Uncharacterized protein</fullName>
    </submittedName>
</protein>
<organism evidence="2 3">
    <name type="scientific">Frigoriglobus tundricola</name>
    <dbReference type="NCBI Taxonomy" id="2774151"/>
    <lineage>
        <taxon>Bacteria</taxon>
        <taxon>Pseudomonadati</taxon>
        <taxon>Planctomycetota</taxon>
        <taxon>Planctomycetia</taxon>
        <taxon>Gemmatales</taxon>
        <taxon>Gemmataceae</taxon>
        <taxon>Frigoriglobus</taxon>
    </lineage>
</organism>
<reference evidence="3" key="1">
    <citation type="submission" date="2020-05" db="EMBL/GenBank/DDBJ databases">
        <title>Frigoriglobus tundricola gen. nov., sp. nov., a psychrotolerant cellulolytic planctomycete of the family Gemmataceae with two divergent copies of 16S rRNA gene.</title>
        <authorList>
            <person name="Kulichevskaya I.S."/>
            <person name="Ivanova A.A."/>
            <person name="Naumoff D.G."/>
            <person name="Beletsky A.V."/>
            <person name="Rijpstra W.I.C."/>
            <person name="Sinninghe Damste J.S."/>
            <person name="Mardanov A.V."/>
            <person name="Ravin N.V."/>
            <person name="Dedysh S.N."/>
        </authorList>
    </citation>
    <scope>NUCLEOTIDE SEQUENCE [LARGE SCALE GENOMIC DNA]</scope>
    <source>
        <strain evidence="3">PL17</strain>
    </source>
</reference>
<evidence type="ECO:0000256" key="1">
    <source>
        <dbReference type="SAM" id="SignalP"/>
    </source>
</evidence>
<evidence type="ECO:0000313" key="3">
    <source>
        <dbReference type="Proteomes" id="UP000503447"/>
    </source>
</evidence>
<dbReference type="EMBL" id="CP053452">
    <property type="protein sequence ID" value="QJW93355.1"/>
    <property type="molecule type" value="Genomic_DNA"/>
</dbReference>
<feature type="signal peptide" evidence="1">
    <location>
        <begin position="1"/>
        <end position="25"/>
    </location>
</feature>
<gene>
    <name evidence="2" type="ORF">FTUN_0861</name>
</gene>
<name>A0A6M5YH32_9BACT</name>
<keyword evidence="3" id="KW-1185">Reference proteome</keyword>
<evidence type="ECO:0000313" key="2">
    <source>
        <dbReference type="EMBL" id="QJW93355.1"/>
    </source>
</evidence>
<dbReference type="KEGG" id="ftj:FTUN_0861"/>
<keyword evidence="1" id="KW-0732">Signal</keyword>
<feature type="chain" id="PRO_5026726155" evidence="1">
    <location>
        <begin position="26"/>
        <end position="192"/>
    </location>
</feature>
<dbReference type="Proteomes" id="UP000503447">
    <property type="component" value="Chromosome"/>
</dbReference>
<proteinExistence type="predicted"/>
<dbReference type="AlphaFoldDB" id="A0A6M5YH32"/>
<accession>A0A6M5YH32</accession>